<keyword evidence="2" id="KW-0808">Transferase</keyword>
<keyword evidence="2" id="KW-0489">Methyltransferase</keyword>
<gene>
    <name evidence="2" type="ORF">HPT29_001525</name>
</gene>
<dbReference type="InterPro" id="IPR029063">
    <property type="entry name" value="SAM-dependent_MTases_sf"/>
</dbReference>
<protein>
    <submittedName>
        <fullName evidence="2">Class I SAM-dependent methyltransferase</fullName>
    </submittedName>
</protein>
<dbReference type="InterPro" id="IPR013216">
    <property type="entry name" value="Methyltransf_11"/>
</dbReference>
<dbReference type="PANTHER" id="PTHR43464">
    <property type="entry name" value="METHYLTRANSFERASE"/>
    <property type="match status" value="1"/>
</dbReference>
<dbReference type="Gene3D" id="3.40.50.150">
    <property type="entry name" value="Vaccinia Virus protein VP39"/>
    <property type="match status" value="1"/>
</dbReference>
<dbReference type="EMBL" id="CP102845">
    <property type="protein sequence ID" value="UVF19862.1"/>
    <property type="molecule type" value="Genomic_DNA"/>
</dbReference>
<evidence type="ECO:0000259" key="1">
    <source>
        <dbReference type="Pfam" id="PF08241"/>
    </source>
</evidence>
<dbReference type="GO" id="GO:0008168">
    <property type="term" value="F:methyltransferase activity"/>
    <property type="evidence" value="ECO:0007669"/>
    <property type="project" value="UniProtKB-KW"/>
</dbReference>
<dbReference type="SUPFAM" id="SSF53335">
    <property type="entry name" value="S-adenosyl-L-methionine-dependent methyltransferases"/>
    <property type="match status" value="1"/>
</dbReference>
<sequence>MGDQQDDTRLMARRSYSTFADRYSALAPMKPHNGLYERPATLNLLGDVEGLRVLDAACGPGINSEILARRGATIHGFDITPEMIDLARQRCDGLPAEFRVADLTEPLGWLGGSSFDKILCALALDYVEDLTPVLRELRRACRPGGTLAFSMAHPMADWMHPEIRQESIYYERSRFGMHWTGFGEPRPYVEAYRRPLADIMNGLVEAGWVFDRLVEPKPLPEMKEVSERLYEQLSRAPAFICVRARC</sequence>
<organism evidence="2 3">
    <name type="scientific">Microvirga terrae</name>
    <dbReference type="NCBI Taxonomy" id="2740529"/>
    <lineage>
        <taxon>Bacteria</taxon>
        <taxon>Pseudomonadati</taxon>
        <taxon>Pseudomonadota</taxon>
        <taxon>Alphaproteobacteria</taxon>
        <taxon>Hyphomicrobiales</taxon>
        <taxon>Methylobacteriaceae</taxon>
        <taxon>Microvirga</taxon>
    </lineage>
</organism>
<proteinExistence type="predicted"/>
<dbReference type="Proteomes" id="UP001017257">
    <property type="component" value="Chromosome"/>
</dbReference>
<accession>A0ABY5RSV5</accession>
<evidence type="ECO:0000313" key="2">
    <source>
        <dbReference type="EMBL" id="UVF19862.1"/>
    </source>
</evidence>
<dbReference type="PANTHER" id="PTHR43464:SF23">
    <property type="entry name" value="JUVENILE HORMONE ACID O-METHYLTRANSFERASE"/>
    <property type="match status" value="1"/>
</dbReference>
<keyword evidence="3" id="KW-1185">Reference proteome</keyword>
<evidence type="ECO:0000313" key="3">
    <source>
        <dbReference type="Proteomes" id="UP001017257"/>
    </source>
</evidence>
<name>A0ABY5RSV5_9HYPH</name>
<dbReference type="CDD" id="cd02440">
    <property type="entry name" value="AdoMet_MTases"/>
    <property type="match status" value="1"/>
</dbReference>
<dbReference type="Pfam" id="PF08241">
    <property type="entry name" value="Methyltransf_11"/>
    <property type="match status" value="1"/>
</dbReference>
<dbReference type="RefSeq" id="WP_173947738.1">
    <property type="nucleotide sequence ID" value="NZ_CP102845.1"/>
</dbReference>
<feature type="domain" description="Methyltransferase type 11" evidence="1">
    <location>
        <begin position="54"/>
        <end position="149"/>
    </location>
</feature>
<dbReference type="GO" id="GO:0032259">
    <property type="term" value="P:methylation"/>
    <property type="evidence" value="ECO:0007669"/>
    <property type="project" value="UniProtKB-KW"/>
</dbReference>
<reference evidence="2" key="1">
    <citation type="submission" date="2022-08" db="EMBL/GenBank/DDBJ databases">
        <title>Microvirga terrae sp. nov., isolated from soil.</title>
        <authorList>
            <person name="Kim K.H."/>
            <person name="Seo Y.L."/>
            <person name="Kim J.M."/>
            <person name="Lee J.K."/>
            <person name="Han D.M."/>
            <person name="Jeon C.O."/>
        </authorList>
    </citation>
    <scope>NUCLEOTIDE SEQUENCE</scope>
    <source>
        <strain evidence="2">R24</strain>
    </source>
</reference>